<dbReference type="EMBL" id="SEYY01000103">
    <property type="protein sequence ID" value="KAB7507998.1"/>
    <property type="molecule type" value="Genomic_DNA"/>
</dbReference>
<evidence type="ECO:0000256" key="2">
    <source>
        <dbReference type="SAM" id="SignalP"/>
    </source>
</evidence>
<name>A0A5N5TPA4_9CRUS</name>
<dbReference type="Proteomes" id="UP000326759">
    <property type="component" value="Unassembled WGS sequence"/>
</dbReference>
<feature type="compositionally biased region" description="Low complexity" evidence="1">
    <location>
        <begin position="77"/>
        <end position="86"/>
    </location>
</feature>
<feature type="compositionally biased region" description="Basic residues" evidence="1">
    <location>
        <begin position="93"/>
        <end position="104"/>
    </location>
</feature>
<feature type="chain" id="PRO_5024446284" evidence="2">
    <location>
        <begin position="22"/>
        <end position="104"/>
    </location>
</feature>
<gene>
    <name evidence="3" type="ORF">Anas_00604</name>
</gene>
<evidence type="ECO:0000313" key="4">
    <source>
        <dbReference type="Proteomes" id="UP000326759"/>
    </source>
</evidence>
<protein>
    <submittedName>
        <fullName evidence="3">Uncharacterized protein</fullName>
    </submittedName>
</protein>
<dbReference type="OrthoDB" id="10343531at2759"/>
<organism evidence="3 4">
    <name type="scientific">Armadillidium nasatum</name>
    <dbReference type="NCBI Taxonomy" id="96803"/>
    <lineage>
        <taxon>Eukaryota</taxon>
        <taxon>Metazoa</taxon>
        <taxon>Ecdysozoa</taxon>
        <taxon>Arthropoda</taxon>
        <taxon>Crustacea</taxon>
        <taxon>Multicrustacea</taxon>
        <taxon>Malacostraca</taxon>
        <taxon>Eumalacostraca</taxon>
        <taxon>Peracarida</taxon>
        <taxon>Isopoda</taxon>
        <taxon>Oniscidea</taxon>
        <taxon>Crinocheta</taxon>
        <taxon>Armadillidiidae</taxon>
        <taxon>Armadillidium</taxon>
    </lineage>
</organism>
<accession>A0A5N5TPA4</accession>
<sequence length="104" mass="11340">MYIRILLLAFTILALSAYVNCQAGSPEIRKVNLLEFLATRPELKAELAKKINAEEKPATNQNASEAPLTAKSKPATSEAQPAEASPQSPPGKNARHRFNVNRRG</sequence>
<dbReference type="AlphaFoldDB" id="A0A5N5TPA4"/>
<proteinExistence type="predicted"/>
<evidence type="ECO:0000313" key="3">
    <source>
        <dbReference type="EMBL" id="KAB7507998.1"/>
    </source>
</evidence>
<reference evidence="3 4" key="1">
    <citation type="journal article" date="2019" name="PLoS Biol.">
        <title>Sex chromosomes control vertical transmission of feminizing Wolbachia symbionts in an isopod.</title>
        <authorList>
            <person name="Becking T."/>
            <person name="Chebbi M.A."/>
            <person name="Giraud I."/>
            <person name="Moumen B."/>
            <person name="Laverre T."/>
            <person name="Caubet Y."/>
            <person name="Peccoud J."/>
            <person name="Gilbert C."/>
            <person name="Cordaux R."/>
        </authorList>
    </citation>
    <scope>NUCLEOTIDE SEQUENCE [LARGE SCALE GENOMIC DNA]</scope>
    <source>
        <strain evidence="3">ANa2</strain>
        <tissue evidence="3">Whole body excluding digestive tract and cuticle</tissue>
    </source>
</reference>
<comment type="caution">
    <text evidence="3">The sequence shown here is derived from an EMBL/GenBank/DDBJ whole genome shotgun (WGS) entry which is preliminary data.</text>
</comment>
<keyword evidence="2" id="KW-0732">Signal</keyword>
<evidence type="ECO:0000256" key="1">
    <source>
        <dbReference type="SAM" id="MobiDB-lite"/>
    </source>
</evidence>
<feature type="signal peptide" evidence="2">
    <location>
        <begin position="1"/>
        <end position="21"/>
    </location>
</feature>
<feature type="region of interest" description="Disordered" evidence="1">
    <location>
        <begin position="50"/>
        <end position="104"/>
    </location>
</feature>
<keyword evidence="4" id="KW-1185">Reference proteome</keyword>